<name>A0ABP8UH00_9ACTN</name>
<feature type="compositionally biased region" description="Basic and acidic residues" evidence="1">
    <location>
        <begin position="189"/>
        <end position="199"/>
    </location>
</feature>
<protein>
    <recommendedName>
        <fullName evidence="4">SMODS and SLOG-associating 2TM effector domain-containing protein</fullName>
    </recommendedName>
</protein>
<evidence type="ECO:0008006" key="4">
    <source>
        <dbReference type="Google" id="ProtNLM"/>
    </source>
</evidence>
<dbReference type="Proteomes" id="UP001501442">
    <property type="component" value="Unassembled WGS sequence"/>
</dbReference>
<gene>
    <name evidence="2" type="ORF">GCM10023196_051320</name>
</gene>
<dbReference type="RefSeq" id="WP_345433543.1">
    <property type="nucleotide sequence ID" value="NZ_BAABHK010000007.1"/>
</dbReference>
<feature type="region of interest" description="Disordered" evidence="1">
    <location>
        <begin position="189"/>
        <end position="209"/>
    </location>
</feature>
<dbReference type="EMBL" id="BAABHK010000007">
    <property type="protein sequence ID" value="GAA4629548.1"/>
    <property type="molecule type" value="Genomic_DNA"/>
</dbReference>
<sequence>MAISDRVVRYLGSTKNLVGSVAGLAGLGLHLAGLAGPYWPLVVAGLYGVGALAAPPQRVNLVVDDTTAEIGRLRADLDGLVARVRDHRVPAEALERLDVIASMLRDVLLRSDVLNGSPDLLYEVSRAIRTDLPTGFETYLNLPRWYAARRIGHGTAGEELVTQLDLITASVTKTAEDVYDADTRRMRDHTRYLRDREPGDDLGAPPAAG</sequence>
<reference evidence="3" key="1">
    <citation type="journal article" date="2019" name="Int. J. Syst. Evol. Microbiol.">
        <title>The Global Catalogue of Microorganisms (GCM) 10K type strain sequencing project: providing services to taxonomists for standard genome sequencing and annotation.</title>
        <authorList>
            <consortium name="The Broad Institute Genomics Platform"/>
            <consortium name="The Broad Institute Genome Sequencing Center for Infectious Disease"/>
            <person name="Wu L."/>
            <person name="Ma J."/>
        </authorList>
    </citation>
    <scope>NUCLEOTIDE SEQUENCE [LARGE SCALE GENOMIC DNA]</scope>
    <source>
        <strain evidence="3">JCM 17939</strain>
    </source>
</reference>
<organism evidence="2 3">
    <name type="scientific">Actinoallomurus vinaceus</name>
    <dbReference type="NCBI Taxonomy" id="1080074"/>
    <lineage>
        <taxon>Bacteria</taxon>
        <taxon>Bacillati</taxon>
        <taxon>Actinomycetota</taxon>
        <taxon>Actinomycetes</taxon>
        <taxon>Streptosporangiales</taxon>
        <taxon>Thermomonosporaceae</taxon>
        <taxon>Actinoallomurus</taxon>
    </lineage>
</organism>
<evidence type="ECO:0000313" key="2">
    <source>
        <dbReference type="EMBL" id="GAA4629548.1"/>
    </source>
</evidence>
<comment type="caution">
    <text evidence="2">The sequence shown here is derived from an EMBL/GenBank/DDBJ whole genome shotgun (WGS) entry which is preliminary data.</text>
</comment>
<proteinExistence type="predicted"/>
<evidence type="ECO:0000256" key="1">
    <source>
        <dbReference type="SAM" id="MobiDB-lite"/>
    </source>
</evidence>
<accession>A0ABP8UH00</accession>
<evidence type="ECO:0000313" key="3">
    <source>
        <dbReference type="Proteomes" id="UP001501442"/>
    </source>
</evidence>
<keyword evidence="3" id="KW-1185">Reference proteome</keyword>